<protein>
    <submittedName>
        <fullName evidence="12">Serine/threonine-protein kinase 3</fullName>
    </submittedName>
</protein>
<dbReference type="Pfam" id="PF00069">
    <property type="entry name" value="Pkinase"/>
    <property type="match status" value="1"/>
</dbReference>
<dbReference type="InterPro" id="IPR036674">
    <property type="entry name" value="p53_tetramer_sf"/>
</dbReference>
<gene>
    <name evidence="12" type="primary">Tssk3</name>
</gene>
<dbReference type="InterPro" id="IPR011009">
    <property type="entry name" value="Kinase-like_dom_sf"/>
</dbReference>
<dbReference type="Pfam" id="PF11629">
    <property type="entry name" value="Mst1_SARAH"/>
    <property type="match status" value="1"/>
</dbReference>
<keyword evidence="2" id="KW-0723">Serine/threonine-protein kinase</keyword>
<dbReference type="GO" id="GO:0005737">
    <property type="term" value="C:cytoplasm"/>
    <property type="evidence" value="ECO:0007669"/>
    <property type="project" value="TreeGrafter"/>
</dbReference>
<dbReference type="GO" id="GO:0005524">
    <property type="term" value="F:ATP binding"/>
    <property type="evidence" value="ECO:0007669"/>
    <property type="project" value="UniProtKB-KW"/>
</dbReference>
<sequence length="418" mass="47017">MQQCDSQYVVKYYGSYFKNTDLWIVMEYCGAGSVSDIIRLRRKTLTEEEIATVLRDTLKGLEYLHFMRKIHRDVKAGNILLNTDGHSKLADFGVAGQLTDTMAKRNTVIGTPFWMAPEVIQEIGYDCVADIWSLGITAIEIAEGKPPYSDIHPMRAIFMIPTKPPPTFRDPEKWSEKFIRFVSNCLVKSPAQRATATALLQDPFIKEAKPHSILREMVQESMEIKRQKLKNGSDSDEDEDEEEVDAGTMLKVDGSAPPGGGDASTMKFNSNMSSGTMIQHGDDTIDGMGTMVINDEDEDSSGTMQRFDTGPTPNNSSGNRPAFMDYFDNAGSEGRSNSGSGSKREGLPPEEAWKYGKNLTDMDFNYLKNLSVSDLQARLQALDPLMEREIEELRKRYNEKRQPILDAIDAKKRRQQNF</sequence>
<dbReference type="InterPro" id="IPR050629">
    <property type="entry name" value="STE20/SPS1-PAK"/>
</dbReference>
<dbReference type="InterPro" id="IPR011524">
    <property type="entry name" value="SARAH_dom"/>
</dbReference>
<evidence type="ECO:0000313" key="12">
    <source>
        <dbReference type="EMBL" id="CAB3267315.1"/>
    </source>
</evidence>
<dbReference type="FunFam" id="1.10.510.10:FF:000421">
    <property type="entry name" value="Serine/threonine-protein kinase PAK 6"/>
    <property type="match status" value="1"/>
</dbReference>
<evidence type="ECO:0000256" key="2">
    <source>
        <dbReference type="ARBA" id="ARBA00022527"/>
    </source>
</evidence>
<evidence type="ECO:0000259" key="10">
    <source>
        <dbReference type="PROSITE" id="PS50011"/>
    </source>
</evidence>
<feature type="compositionally biased region" description="Polar residues" evidence="9">
    <location>
        <begin position="301"/>
        <end position="319"/>
    </location>
</feature>
<evidence type="ECO:0000256" key="4">
    <source>
        <dbReference type="ARBA" id="ARBA00022741"/>
    </source>
</evidence>
<organism evidence="12">
    <name type="scientific">Phallusia mammillata</name>
    <dbReference type="NCBI Taxonomy" id="59560"/>
    <lineage>
        <taxon>Eukaryota</taxon>
        <taxon>Metazoa</taxon>
        <taxon>Chordata</taxon>
        <taxon>Tunicata</taxon>
        <taxon>Ascidiacea</taxon>
        <taxon>Phlebobranchia</taxon>
        <taxon>Ascidiidae</taxon>
        <taxon>Phallusia</taxon>
    </lineage>
</organism>
<evidence type="ECO:0000256" key="7">
    <source>
        <dbReference type="ARBA" id="ARBA00047899"/>
    </source>
</evidence>
<evidence type="ECO:0000256" key="9">
    <source>
        <dbReference type="SAM" id="MobiDB-lite"/>
    </source>
</evidence>
<dbReference type="FunFam" id="4.10.170.10:FF:000002">
    <property type="entry name" value="serine/threonine-protein kinase 3"/>
    <property type="match status" value="1"/>
</dbReference>
<keyword evidence="6" id="KW-0067">ATP-binding</keyword>
<evidence type="ECO:0000256" key="3">
    <source>
        <dbReference type="ARBA" id="ARBA00022679"/>
    </source>
</evidence>
<evidence type="ECO:0000256" key="5">
    <source>
        <dbReference type="ARBA" id="ARBA00022777"/>
    </source>
</evidence>
<evidence type="ECO:0000256" key="6">
    <source>
        <dbReference type="ARBA" id="ARBA00022840"/>
    </source>
</evidence>
<feature type="region of interest" description="Disordered" evidence="9">
    <location>
        <begin position="225"/>
        <end position="265"/>
    </location>
</feature>
<dbReference type="GO" id="GO:0051262">
    <property type="term" value="P:protein tetramerization"/>
    <property type="evidence" value="ECO:0007669"/>
    <property type="project" value="InterPro"/>
</dbReference>
<comment type="catalytic activity">
    <reaction evidence="7">
        <text>L-threonyl-[protein] + ATP = O-phospho-L-threonyl-[protein] + ADP + H(+)</text>
        <dbReference type="Rhea" id="RHEA:46608"/>
        <dbReference type="Rhea" id="RHEA-COMP:11060"/>
        <dbReference type="Rhea" id="RHEA-COMP:11605"/>
        <dbReference type="ChEBI" id="CHEBI:15378"/>
        <dbReference type="ChEBI" id="CHEBI:30013"/>
        <dbReference type="ChEBI" id="CHEBI:30616"/>
        <dbReference type="ChEBI" id="CHEBI:61977"/>
        <dbReference type="ChEBI" id="CHEBI:456216"/>
        <dbReference type="EC" id="2.7.11.1"/>
    </reaction>
</comment>
<dbReference type="PROSITE" id="PS50011">
    <property type="entry name" value="PROTEIN_KINASE_DOM"/>
    <property type="match status" value="1"/>
</dbReference>
<comment type="similarity">
    <text evidence="1">Belongs to the protein kinase superfamily. STE Ser/Thr protein kinase family. STE20 subfamily.</text>
</comment>
<dbReference type="InterPro" id="IPR000719">
    <property type="entry name" value="Prot_kinase_dom"/>
</dbReference>
<feature type="compositionally biased region" description="Acidic residues" evidence="9">
    <location>
        <begin position="234"/>
        <end position="245"/>
    </location>
</feature>
<dbReference type="PROSITE" id="PS50951">
    <property type="entry name" value="SARAH"/>
    <property type="match status" value="1"/>
</dbReference>
<evidence type="ECO:0000259" key="11">
    <source>
        <dbReference type="PROSITE" id="PS50951"/>
    </source>
</evidence>
<proteinExistence type="evidence at transcript level"/>
<feature type="region of interest" description="Disordered" evidence="9">
    <location>
        <begin position="291"/>
        <end position="349"/>
    </location>
</feature>
<feature type="domain" description="SARAH" evidence="11">
    <location>
        <begin position="364"/>
        <end position="411"/>
    </location>
</feature>
<reference evidence="12" key="1">
    <citation type="submission" date="2020-04" db="EMBL/GenBank/DDBJ databases">
        <authorList>
            <person name="Neveu A P."/>
        </authorList>
    </citation>
    <scope>NUCLEOTIDE SEQUENCE</scope>
    <source>
        <tissue evidence="12">Whole embryo</tissue>
    </source>
</reference>
<dbReference type="CDD" id="cd06612">
    <property type="entry name" value="STKc_MST1_2"/>
    <property type="match status" value="1"/>
</dbReference>
<dbReference type="Gene3D" id="1.10.510.10">
    <property type="entry name" value="Transferase(Phosphotransferase) domain 1"/>
    <property type="match status" value="1"/>
</dbReference>
<dbReference type="InterPro" id="IPR049568">
    <property type="entry name" value="Mst2_SARAH"/>
</dbReference>
<feature type="domain" description="Protein kinase" evidence="10">
    <location>
        <begin position="1"/>
        <end position="205"/>
    </location>
</feature>
<keyword evidence="4" id="KW-0547">Nucleotide-binding</keyword>
<evidence type="ECO:0000256" key="1">
    <source>
        <dbReference type="ARBA" id="ARBA00008874"/>
    </source>
</evidence>
<keyword evidence="3" id="KW-0808">Transferase</keyword>
<keyword evidence="5 12" id="KW-0418">Kinase</keyword>
<dbReference type="PANTHER" id="PTHR48012:SF10">
    <property type="entry name" value="FI20177P1"/>
    <property type="match status" value="1"/>
</dbReference>
<dbReference type="PANTHER" id="PTHR48012">
    <property type="entry name" value="STERILE20-LIKE KINASE, ISOFORM B-RELATED"/>
    <property type="match status" value="1"/>
</dbReference>
<dbReference type="SUPFAM" id="SSF56112">
    <property type="entry name" value="Protein kinase-like (PK-like)"/>
    <property type="match status" value="1"/>
</dbReference>
<dbReference type="EMBL" id="LR791453">
    <property type="protein sequence ID" value="CAB3267315.1"/>
    <property type="molecule type" value="mRNA"/>
</dbReference>
<dbReference type="GO" id="GO:0007165">
    <property type="term" value="P:signal transduction"/>
    <property type="evidence" value="ECO:0007669"/>
    <property type="project" value="InterPro"/>
</dbReference>
<accession>A0A6F9DWR7</accession>
<dbReference type="SMART" id="SM00220">
    <property type="entry name" value="S_TKc"/>
    <property type="match status" value="1"/>
</dbReference>
<evidence type="ECO:0000256" key="8">
    <source>
        <dbReference type="ARBA" id="ARBA00048679"/>
    </source>
</evidence>
<dbReference type="GO" id="GO:0004674">
    <property type="term" value="F:protein serine/threonine kinase activity"/>
    <property type="evidence" value="ECO:0007669"/>
    <property type="project" value="UniProtKB-KW"/>
</dbReference>
<dbReference type="CDD" id="cd21888">
    <property type="entry name" value="SARAH_MST2"/>
    <property type="match status" value="1"/>
</dbReference>
<dbReference type="InterPro" id="IPR024205">
    <property type="entry name" value="Mst1_2_SARAH_domain"/>
</dbReference>
<dbReference type="AlphaFoldDB" id="A0A6F9DWR7"/>
<name>A0A6F9DWR7_9ASCI</name>
<comment type="catalytic activity">
    <reaction evidence="8">
        <text>L-seryl-[protein] + ATP = O-phospho-L-seryl-[protein] + ADP + H(+)</text>
        <dbReference type="Rhea" id="RHEA:17989"/>
        <dbReference type="Rhea" id="RHEA-COMP:9863"/>
        <dbReference type="Rhea" id="RHEA-COMP:11604"/>
        <dbReference type="ChEBI" id="CHEBI:15378"/>
        <dbReference type="ChEBI" id="CHEBI:29999"/>
        <dbReference type="ChEBI" id="CHEBI:30616"/>
        <dbReference type="ChEBI" id="CHEBI:83421"/>
        <dbReference type="ChEBI" id="CHEBI:456216"/>
        <dbReference type="EC" id="2.7.11.1"/>
    </reaction>
</comment>
<dbReference type="Gene3D" id="4.10.170.10">
    <property type="entry name" value="p53-like tetramerisation domain"/>
    <property type="match status" value="1"/>
</dbReference>
<feature type="compositionally biased region" description="Low complexity" evidence="9">
    <location>
        <begin position="331"/>
        <end position="341"/>
    </location>
</feature>